<dbReference type="AlphaFoldDB" id="A0A1I4VAN3"/>
<feature type="transmembrane region" description="Helical" evidence="1">
    <location>
        <begin position="12"/>
        <end position="33"/>
    </location>
</feature>
<evidence type="ECO:0000313" key="2">
    <source>
        <dbReference type="EMBL" id="SFM98255.1"/>
    </source>
</evidence>
<protein>
    <submittedName>
        <fullName evidence="2">Uncharacterized protein</fullName>
    </submittedName>
</protein>
<sequence length="101" mass="10748">MHPGDGADVNTTALFTMVGIVLGWVILAGIALFSGRIASLAFLILTVVALFLYVPWVRLRASGIEGSSRPVRFWTNVAMLAVSLAACLALAVMLARRTGFL</sequence>
<evidence type="ECO:0000313" key="3">
    <source>
        <dbReference type="Proteomes" id="UP000199048"/>
    </source>
</evidence>
<name>A0A1I4VAN3_9HYPH</name>
<gene>
    <name evidence="2" type="ORF">SAMN05192568_10921</name>
</gene>
<accession>A0A1I4VAN3</accession>
<organism evidence="2 3">
    <name type="scientific">Methylobacterium pseudosasicola</name>
    <dbReference type="NCBI Taxonomy" id="582667"/>
    <lineage>
        <taxon>Bacteria</taxon>
        <taxon>Pseudomonadati</taxon>
        <taxon>Pseudomonadota</taxon>
        <taxon>Alphaproteobacteria</taxon>
        <taxon>Hyphomicrobiales</taxon>
        <taxon>Methylobacteriaceae</taxon>
        <taxon>Methylobacterium</taxon>
    </lineage>
</organism>
<dbReference type="EMBL" id="FOTK01000092">
    <property type="protein sequence ID" value="SFM98255.1"/>
    <property type="molecule type" value="Genomic_DNA"/>
</dbReference>
<proteinExistence type="predicted"/>
<keyword evidence="1" id="KW-0472">Membrane</keyword>
<feature type="transmembrane region" description="Helical" evidence="1">
    <location>
        <begin position="40"/>
        <end position="57"/>
    </location>
</feature>
<dbReference type="Proteomes" id="UP000199048">
    <property type="component" value="Unassembled WGS sequence"/>
</dbReference>
<feature type="transmembrane region" description="Helical" evidence="1">
    <location>
        <begin position="77"/>
        <end position="95"/>
    </location>
</feature>
<reference evidence="3" key="1">
    <citation type="submission" date="2016-10" db="EMBL/GenBank/DDBJ databases">
        <authorList>
            <person name="Varghese N."/>
            <person name="Submissions S."/>
        </authorList>
    </citation>
    <scope>NUCLEOTIDE SEQUENCE [LARGE SCALE GENOMIC DNA]</scope>
    <source>
        <strain evidence="3">BL36</strain>
    </source>
</reference>
<keyword evidence="1" id="KW-1133">Transmembrane helix</keyword>
<keyword evidence="1" id="KW-0812">Transmembrane</keyword>
<keyword evidence="3" id="KW-1185">Reference proteome</keyword>
<evidence type="ECO:0000256" key="1">
    <source>
        <dbReference type="SAM" id="Phobius"/>
    </source>
</evidence>